<dbReference type="PANTHER" id="PTHR43000">
    <property type="entry name" value="DTDP-D-GLUCOSE 4,6-DEHYDRATASE-RELATED"/>
    <property type="match status" value="1"/>
</dbReference>
<organism evidence="4">
    <name type="scientific">Streptantibioticus silvisoli</name>
    <dbReference type="NCBI Taxonomy" id="2705255"/>
    <lineage>
        <taxon>Bacteria</taxon>
        <taxon>Bacillati</taxon>
        <taxon>Actinomycetota</taxon>
        <taxon>Actinomycetes</taxon>
        <taxon>Kitasatosporales</taxon>
        <taxon>Streptomycetaceae</taxon>
        <taxon>Streptantibioticus</taxon>
    </lineage>
</organism>
<evidence type="ECO:0000313" key="5">
    <source>
        <dbReference type="Proteomes" id="UP001156398"/>
    </source>
</evidence>
<proteinExistence type="inferred from homology"/>
<evidence type="ECO:0000259" key="2">
    <source>
        <dbReference type="Pfam" id="PF01370"/>
    </source>
</evidence>
<dbReference type="EMBL" id="JABXJJ020000013">
    <property type="protein sequence ID" value="MDI5970067.1"/>
    <property type="molecule type" value="Genomic_DNA"/>
</dbReference>
<sequence>MKTIVTGGSGFLGSTIAQYLLDEGHEVVQVDLLPPGSKGLLVDAEHVRGDVRDTDLMAKVFAGADEVYHLAGVLGTAELQETTHEAIDINIGGTVTVFEQATAAGVPRVFYPGKPNVWLNTYTVTKSAAEQFAAMFNAAGGDTRIMSLRLFNAYGPGQALLPIRKIVPAFAAQAKLGYPIEIWGDGEQIVDMVFSRDLADQTVRFTRAERTDVLPDCGSGVPISVNDVCAAVNAYFGNTAGVRHLPMRPGETPHTVLTADITDLTTVLGDLRLSDWQASLAESLDWYGRLDESVLAKAEAFYGWRH</sequence>
<feature type="domain" description="NAD-dependent epimerase/dehydratase" evidence="2">
    <location>
        <begin position="4"/>
        <end position="208"/>
    </location>
</feature>
<name>A0AA90H4A0_9ACTN</name>
<evidence type="ECO:0000313" key="4">
    <source>
        <dbReference type="EMBL" id="MDI5970067.1"/>
    </source>
</evidence>
<comment type="similarity">
    <text evidence="1">Belongs to the NAD(P)-dependent epimerase/dehydratase family.</text>
</comment>
<dbReference type="InterPro" id="IPR001509">
    <property type="entry name" value="Epimerase_deHydtase"/>
</dbReference>
<evidence type="ECO:0000313" key="3">
    <source>
        <dbReference type="EMBL" id="MDI5963970.1"/>
    </source>
</evidence>
<dbReference type="InterPro" id="IPR036291">
    <property type="entry name" value="NAD(P)-bd_dom_sf"/>
</dbReference>
<dbReference type="Gene3D" id="3.40.50.720">
    <property type="entry name" value="NAD(P)-binding Rossmann-like Domain"/>
    <property type="match status" value="1"/>
</dbReference>
<dbReference type="AlphaFoldDB" id="A0AA90H4A0"/>
<accession>A0AA90H4A0</accession>
<keyword evidence="5" id="KW-1185">Reference proteome</keyword>
<protein>
    <submittedName>
        <fullName evidence="4">NAD(P)-dependent oxidoreductase</fullName>
    </submittedName>
</protein>
<dbReference type="Pfam" id="PF01370">
    <property type="entry name" value="Epimerase"/>
    <property type="match status" value="1"/>
</dbReference>
<evidence type="ECO:0000256" key="1">
    <source>
        <dbReference type="ARBA" id="ARBA00007637"/>
    </source>
</evidence>
<dbReference type="SUPFAM" id="SSF51735">
    <property type="entry name" value="NAD(P)-binding Rossmann-fold domains"/>
    <property type="match status" value="1"/>
</dbReference>
<dbReference type="Proteomes" id="UP001156398">
    <property type="component" value="Unassembled WGS sequence"/>
</dbReference>
<comment type="caution">
    <text evidence="4">The sequence shown here is derived from an EMBL/GenBank/DDBJ whole genome shotgun (WGS) entry which is preliminary data.</text>
</comment>
<reference evidence="4 5" key="1">
    <citation type="submission" date="2023-05" db="EMBL/GenBank/DDBJ databases">
        <title>Streptantibioticus silvisoli sp. nov., acidotolerant actinomycetes 1 from pine litter.</title>
        <authorList>
            <person name="Swiecimska M."/>
            <person name="Golinska P."/>
            <person name="Sangal V."/>
            <person name="Wachnowicz B."/>
            <person name="Goodfellow M."/>
        </authorList>
    </citation>
    <scope>NUCLEOTIDE SEQUENCE</scope>
    <source>
        <strain evidence="4">SL13</strain>
        <strain evidence="3 5">SL54</strain>
    </source>
</reference>
<dbReference type="RefSeq" id="WP_271312734.1">
    <property type="nucleotide sequence ID" value="NZ_JAAGKO020000019.1"/>
</dbReference>
<dbReference type="EMBL" id="JAAGKO020000019">
    <property type="protein sequence ID" value="MDI5963970.1"/>
    <property type="molecule type" value="Genomic_DNA"/>
</dbReference>
<gene>
    <name evidence="3" type="ORF">POF43_014815</name>
    <name evidence="4" type="ORF">POF50_012065</name>
</gene>